<dbReference type="PANTHER" id="PTHR47219">
    <property type="entry name" value="RAB GTPASE-ACTIVATING PROTEIN 1-LIKE"/>
    <property type="match status" value="1"/>
</dbReference>
<evidence type="ECO:0000313" key="4">
    <source>
        <dbReference type="EMBL" id="CAK0750314.1"/>
    </source>
</evidence>
<dbReference type="Proteomes" id="UP001314263">
    <property type="component" value="Unassembled WGS sequence"/>
</dbReference>
<comment type="caution">
    <text evidence="4">The sequence shown here is derived from an EMBL/GenBank/DDBJ whole genome shotgun (WGS) entry which is preliminary data.</text>
</comment>
<dbReference type="InterPro" id="IPR035969">
    <property type="entry name" value="Rab-GAP_TBC_sf"/>
</dbReference>
<dbReference type="GO" id="GO:0031267">
    <property type="term" value="F:small GTPase binding"/>
    <property type="evidence" value="ECO:0007669"/>
    <property type="project" value="TreeGrafter"/>
</dbReference>
<feature type="compositionally biased region" description="Polar residues" evidence="2">
    <location>
        <begin position="226"/>
        <end position="237"/>
    </location>
</feature>
<dbReference type="InterPro" id="IPR050302">
    <property type="entry name" value="Rab_GAP_TBC_domain"/>
</dbReference>
<dbReference type="FunFam" id="1.10.8.270:FF:000001">
    <property type="entry name" value="TBC1 domain family member 1"/>
    <property type="match status" value="1"/>
</dbReference>
<feature type="compositionally biased region" description="Low complexity" evidence="2">
    <location>
        <begin position="289"/>
        <end position="301"/>
    </location>
</feature>
<feature type="compositionally biased region" description="Polar residues" evidence="2">
    <location>
        <begin position="113"/>
        <end position="128"/>
    </location>
</feature>
<name>A0AAV1HVM8_9CHLO</name>
<feature type="region of interest" description="Disordered" evidence="2">
    <location>
        <begin position="68"/>
        <end position="171"/>
    </location>
</feature>
<feature type="compositionally biased region" description="Gly residues" evidence="2">
    <location>
        <begin position="307"/>
        <end position="317"/>
    </location>
</feature>
<dbReference type="GO" id="GO:0005096">
    <property type="term" value="F:GTPase activator activity"/>
    <property type="evidence" value="ECO:0007669"/>
    <property type="project" value="UniProtKB-KW"/>
</dbReference>
<gene>
    <name evidence="4" type="ORF">CVIRNUC_001980</name>
</gene>
<dbReference type="PROSITE" id="PS50086">
    <property type="entry name" value="TBC_RABGAP"/>
    <property type="match status" value="1"/>
</dbReference>
<dbReference type="PANTHER" id="PTHR47219:SF9">
    <property type="entry name" value="GTPASE ACTIVATING PROTEIN AND CENTROSOME-ASSOCIATED, ISOFORM B"/>
    <property type="match status" value="1"/>
</dbReference>
<dbReference type="AlphaFoldDB" id="A0AAV1HVM8"/>
<organism evidence="4 5">
    <name type="scientific">Coccomyxa viridis</name>
    <dbReference type="NCBI Taxonomy" id="1274662"/>
    <lineage>
        <taxon>Eukaryota</taxon>
        <taxon>Viridiplantae</taxon>
        <taxon>Chlorophyta</taxon>
        <taxon>core chlorophytes</taxon>
        <taxon>Trebouxiophyceae</taxon>
        <taxon>Trebouxiophyceae incertae sedis</taxon>
        <taxon>Coccomyxaceae</taxon>
        <taxon>Coccomyxa</taxon>
    </lineage>
</organism>
<dbReference type="Gene3D" id="1.10.472.80">
    <property type="entry name" value="Ypt/Rab-GAP domain of gyp1p, domain 3"/>
    <property type="match status" value="1"/>
</dbReference>
<dbReference type="EMBL" id="CAUYUE010000003">
    <property type="protein sequence ID" value="CAK0750314.1"/>
    <property type="molecule type" value="Genomic_DNA"/>
</dbReference>
<keyword evidence="1" id="KW-0343">GTPase activation</keyword>
<proteinExistence type="predicted"/>
<keyword evidence="5" id="KW-1185">Reference proteome</keyword>
<sequence length="799" mass="85110">MQARMEEQRLHASLQAERDSPVDVQVGAYLCEEAPQELRSRMWMAMLADPSLCGSLLEEKALEEELSMAAGSQRSMHSASFTSADGGSMRSQGSFPRQPPSHPPHGLGRAESQDGSVTAGSVSVQDSVSEAGHSTAVSSHAGEHAGGKHRPSGRPWTAHSEAGSTDAASVQTMRGSEAVLGDVGDALGRDASEAMEPVNGMQARELDRLQGASPAPIPEEERDQDGSSPDAQHNGGLSDTDRAPSTLDKQIAQERAAAGSETPAGLPRVATGSASSILQAKQEAPTVPAAAHGSAQEQAAGPRGKEAGQGAGQGPGTPGVSDGDVGHLPVARQENTPDRELTDPGHMMDPGHMTPSSSPRMLDEAASGLEQWEMVVGAARLYDWSGGSRLRSPRASLHRGASADSQAPDTLRTRIMAAVMNVAWPISTEYGEESRYNTLLQISIGQEEVDEVITRDIHRTFPEHPQFGFAQGQQALFRILKAYSLHDLEVSYCQGMAFVAGVILMYLPEEPAFSVLTRLMGPGGPDLRTLFLPGLEGLKQLLRSFEWLMERLMPRAKAHLEEYTALPVLYASQWFLTCFSCPFPAKFACRVIDVLLQEAQPHVLLRVALAVVAECEADILQLHDFEDIITFLKVEPVKWSPQRMRKVLNNAILSGNVADDMIACADQALGEGFEGSLSRQTSVAPDPETAAAAVAAARARQSEVAKRISSMSTPAEEGPTDASSGCGVVDVGSPEEADALAQSSTKLTPNASNIMDPDYIAMVLAMDTVWAPDEGEAHLTTQSGVESMPEGASQEMHRV</sequence>
<feature type="region of interest" description="Disordered" evidence="2">
    <location>
        <begin position="209"/>
        <end position="364"/>
    </location>
</feature>
<evidence type="ECO:0000313" key="5">
    <source>
        <dbReference type="Proteomes" id="UP001314263"/>
    </source>
</evidence>
<evidence type="ECO:0000256" key="1">
    <source>
        <dbReference type="ARBA" id="ARBA00022468"/>
    </source>
</evidence>
<accession>A0AAV1HVM8</accession>
<reference evidence="4 5" key="1">
    <citation type="submission" date="2023-10" db="EMBL/GenBank/DDBJ databases">
        <authorList>
            <person name="Maclean D."/>
            <person name="Macfadyen A."/>
        </authorList>
    </citation>
    <scope>NUCLEOTIDE SEQUENCE [LARGE SCALE GENOMIC DNA]</scope>
</reference>
<dbReference type="InterPro" id="IPR000195">
    <property type="entry name" value="Rab-GAP-TBC_dom"/>
</dbReference>
<evidence type="ECO:0000256" key="2">
    <source>
        <dbReference type="SAM" id="MobiDB-lite"/>
    </source>
</evidence>
<dbReference type="SUPFAM" id="SSF47923">
    <property type="entry name" value="Ypt/Rab-GAP domain of gyp1p"/>
    <property type="match status" value="2"/>
</dbReference>
<feature type="domain" description="Rab-GAP TBC" evidence="3">
    <location>
        <begin position="414"/>
        <end position="599"/>
    </location>
</feature>
<dbReference type="Gene3D" id="1.10.8.270">
    <property type="entry name" value="putative rabgap domain of human tbc1 domain family member 14 like domains"/>
    <property type="match status" value="1"/>
</dbReference>
<feature type="compositionally biased region" description="Polar residues" evidence="2">
    <location>
        <begin position="70"/>
        <end position="95"/>
    </location>
</feature>
<dbReference type="Pfam" id="PF00566">
    <property type="entry name" value="RabGAP-TBC"/>
    <property type="match status" value="1"/>
</dbReference>
<evidence type="ECO:0000259" key="3">
    <source>
        <dbReference type="PROSITE" id="PS50086"/>
    </source>
</evidence>
<protein>
    <recommendedName>
        <fullName evidence="3">Rab-GAP TBC domain-containing protein</fullName>
    </recommendedName>
</protein>
<dbReference type="SMART" id="SM00164">
    <property type="entry name" value="TBC"/>
    <property type="match status" value="1"/>
</dbReference>
<feature type="compositionally biased region" description="Polar residues" evidence="2">
    <location>
        <begin position="162"/>
        <end position="171"/>
    </location>
</feature>